<dbReference type="AlphaFoldDB" id="A0A9Q5HSR1"/>
<dbReference type="Gene3D" id="3.60.10.10">
    <property type="entry name" value="Endonuclease/exonuclease/phosphatase"/>
    <property type="match status" value="2"/>
</dbReference>
<evidence type="ECO:0000313" key="3">
    <source>
        <dbReference type="EMBL" id="OCB85313.1"/>
    </source>
</evidence>
<proteinExistence type="predicted"/>
<feature type="region of interest" description="Disordered" evidence="1">
    <location>
        <begin position="620"/>
        <end position="642"/>
    </location>
</feature>
<feature type="compositionally biased region" description="Polar residues" evidence="1">
    <location>
        <begin position="542"/>
        <end position="571"/>
    </location>
</feature>
<keyword evidence="4" id="KW-1185">Reference proteome</keyword>
<dbReference type="InterPro" id="IPR000300">
    <property type="entry name" value="IPPc"/>
</dbReference>
<reference evidence="3" key="1">
    <citation type="submission" date="2016-06" db="EMBL/GenBank/DDBJ databases">
        <title>Draft Genome sequence of the fungus Inonotus baumii.</title>
        <authorList>
            <person name="Zhu H."/>
            <person name="Lin W."/>
        </authorList>
    </citation>
    <scope>NUCLEOTIDE SEQUENCE</scope>
    <source>
        <strain evidence="3">821</strain>
    </source>
</reference>
<accession>A0A9Q5HSR1</accession>
<evidence type="ECO:0000313" key="4">
    <source>
        <dbReference type="Proteomes" id="UP000757232"/>
    </source>
</evidence>
<dbReference type="Proteomes" id="UP000757232">
    <property type="component" value="Unassembled WGS sequence"/>
</dbReference>
<evidence type="ECO:0000259" key="2">
    <source>
        <dbReference type="SMART" id="SM00128"/>
    </source>
</evidence>
<dbReference type="Pfam" id="PF22669">
    <property type="entry name" value="Exo_endo_phos2"/>
    <property type="match status" value="2"/>
</dbReference>
<dbReference type="InterPro" id="IPR046985">
    <property type="entry name" value="IP5"/>
</dbReference>
<comment type="caution">
    <text evidence="3">The sequence shown here is derived from an EMBL/GenBank/DDBJ whole genome shotgun (WGS) entry which is preliminary data.</text>
</comment>
<feature type="region of interest" description="Disordered" evidence="1">
    <location>
        <begin position="146"/>
        <end position="205"/>
    </location>
</feature>
<sequence>MSRTSTRRVEVVPAYRDEGKGVPKGSGRPRTGQPTIITRLQSLFPTASSPRVSAILAPISPELKVSTEASTRPLPRFLKIRVVSWNMHDSLPKGNLEDLLGTVPPYVPCPGNEPDKLRIPNMSTEDGHPYHVVVIAGQECLPMGLGASFRPKEKDRTKESEKGAKKKKGKDVKENDKDEEGEPDSTTPSNPPLSPSGDAGSHGPTSGWSWILEEWYCHGLGQRKDGAGTSSASELYDSQAAKSGTEAGPPTQSDCGVVQRDDDVCSSEVEKKKKDSGKYKHSCKDKAQIGPYELLAKERLMGIYMAVFIYRDLKPLVRGISRSSVSTGIIGGRLGNKGGVGISINLDGTTLLFVNAHLAAHEDRTMTRVANFQKIKAELQVNDFLSQDDPRVMSEDLTDKFDYTFLFGDLNFRLDITRLHADWLISRQAYDEALTFDQLLSLMKKGRAFTGFNEAPIYFPPTFKYNVMKSIKRDRSVYSKELGRALGSKRWLGQRSNQNLSELQETETELDAGQVADDSRGASMDADEDNGSFVSTAVSATSMQSRATGNGTSSGNDGFFASSTSPRPSSKTNDDNAPTNNNTPAGKLFIAKAALKAKAKWISVVRPIVPRQPIVRRVSKTSQHSGFSASFPQFKSHRTNSDSTASAFRAAASAIELGRSHSDLRRMSSKKSVKSARSAKTPGSAKGTENTRQESDTGAYDSSSKQRVPSWCDRILWKTTIRPEPDSEDESDTVQPDPRSSALGPRMLAFFSQAFRPYSSRARTTSLISLPSISTAEAAPPLPEKDSPRPATARSDSQPLMDQVSLGSDKESALLKVKSLANVVNMRKARNPKLLKSRSIEPTSTTPLITSSTRKRRSRAYSAMPVISAPVVTLPEDATAIAETANQEPPPVPPKDHVARLRTTSNRGWLRLSFFNRDTEIEPLAAGLTYETPQNQKPPPAKPHKPHRGETVPLSYKSLDDQAMRQLEGRSDHRPVIGSYIVYI</sequence>
<feature type="region of interest" description="Disordered" evidence="1">
    <location>
        <begin position="1"/>
        <end position="33"/>
    </location>
</feature>
<dbReference type="SMART" id="SM00128">
    <property type="entry name" value="IPPc"/>
    <property type="match status" value="1"/>
</dbReference>
<dbReference type="OrthoDB" id="405996at2759"/>
<feature type="compositionally biased region" description="Basic and acidic residues" evidence="1">
    <location>
        <begin position="150"/>
        <end position="163"/>
    </location>
</feature>
<dbReference type="InterPro" id="IPR036691">
    <property type="entry name" value="Endo/exonu/phosph_ase_sf"/>
</dbReference>
<feature type="region of interest" description="Disordered" evidence="1">
    <location>
        <begin position="659"/>
        <end position="706"/>
    </location>
</feature>
<gene>
    <name evidence="3" type="ORF">A7U60_g7618</name>
</gene>
<feature type="region of interest" description="Disordered" evidence="1">
    <location>
        <begin position="542"/>
        <end position="584"/>
    </location>
</feature>
<feature type="compositionally biased region" description="Low complexity" evidence="1">
    <location>
        <begin position="575"/>
        <end position="584"/>
    </location>
</feature>
<dbReference type="GO" id="GO:0004439">
    <property type="term" value="F:phosphatidylinositol-4,5-bisphosphate 5-phosphatase activity"/>
    <property type="evidence" value="ECO:0007669"/>
    <property type="project" value="TreeGrafter"/>
</dbReference>
<feature type="region of interest" description="Disordered" evidence="1">
    <location>
        <begin position="227"/>
        <end position="259"/>
    </location>
</feature>
<feature type="region of interest" description="Disordered" evidence="1">
    <location>
        <begin position="775"/>
        <end position="807"/>
    </location>
</feature>
<dbReference type="PANTHER" id="PTHR11200:SF275">
    <property type="entry name" value="LD06095P"/>
    <property type="match status" value="1"/>
</dbReference>
<feature type="compositionally biased region" description="Basic and acidic residues" evidence="1">
    <location>
        <begin position="7"/>
        <end position="21"/>
    </location>
</feature>
<dbReference type="PANTHER" id="PTHR11200">
    <property type="entry name" value="INOSITOL 5-PHOSPHATASE"/>
    <property type="match status" value="1"/>
</dbReference>
<name>A0A9Q5HSR1_SANBA</name>
<feature type="region of interest" description="Disordered" evidence="1">
    <location>
        <begin position="928"/>
        <end position="951"/>
    </location>
</feature>
<feature type="domain" description="Inositol polyphosphate-related phosphatase" evidence="2">
    <location>
        <begin position="206"/>
        <end position="509"/>
    </location>
</feature>
<dbReference type="SUPFAM" id="SSF56219">
    <property type="entry name" value="DNase I-like"/>
    <property type="match status" value="1"/>
</dbReference>
<protein>
    <submittedName>
        <fullName evidence="3">DNase I-like protein</fullName>
    </submittedName>
</protein>
<feature type="compositionally biased region" description="Polar residues" evidence="1">
    <location>
        <begin position="620"/>
        <end position="633"/>
    </location>
</feature>
<dbReference type="GO" id="GO:0046856">
    <property type="term" value="P:phosphatidylinositol dephosphorylation"/>
    <property type="evidence" value="ECO:0007669"/>
    <property type="project" value="InterPro"/>
</dbReference>
<evidence type="ECO:0000256" key="1">
    <source>
        <dbReference type="SAM" id="MobiDB-lite"/>
    </source>
</evidence>
<organism evidence="3 4">
    <name type="scientific">Sanghuangporus baumii</name>
    <name type="common">Phellinus baumii</name>
    <dbReference type="NCBI Taxonomy" id="108892"/>
    <lineage>
        <taxon>Eukaryota</taxon>
        <taxon>Fungi</taxon>
        <taxon>Dikarya</taxon>
        <taxon>Basidiomycota</taxon>
        <taxon>Agaricomycotina</taxon>
        <taxon>Agaricomycetes</taxon>
        <taxon>Hymenochaetales</taxon>
        <taxon>Hymenochaetaceae</taxon>
        <taxon>Sanghuangporus</taxon>
    </lineage>
</organism>
<dbReference type="EMBL" id="LNZH02000210">
    <property type="protein sequence ID" value="OCB85313.1"/>
    <property type="molecule type" value="Genomic_DNA"/>
</dbReference>
<feature type="region of interest" description="Disordered" evidence="1">
    <location>
        <begin position="719"/>
        <end position="745"/>
    </location>
</feature>